<sequence>MAPVFLPVLLLLLSVLPTHCTFLDPSTAQSFGYCDIMHRPDGSVAATNREHTFSGPSWDVSKLVQGGTTYTLNTECTVAIGAGTLKMSIAEHLGSIAWNPNMASANVSLGNWATLSVNYGVDGAFNPSKGDKLIVYVEGAAAGVDLICRSAAPLMPAGTSGGGLKLAAARTNRLIGTAVDDQKLSDPQYARALKADFNFVTCENCMKFDATEANQGSFSFGGGDALVAFAAQNNMTVKGHCLVWGQQLPGWIAGVGDLQKAMVDHINGVVTHYKGKVKYWDVLNEVIDDNPGSQDGMKGTVYQSRLGTGYVEAAFRAAHAADPDALLLANDYGVELMTDKSQRFYDMVSRLVKKGVPIHGVGFQSHFDGTEKLTDMATNMQRFADLGLFIMISELDVQYLKFPGSDQDKLKAQADFYKKVVSICMSQRACKAITTWGVRDSDSWLLTQIGPNEKPLLFDMKYTKKPAYSAVLDALNDQAPATTTRRLLQAEQGTAPLPLGSSSPVSVTFYESPGMRCSDGLGMCGFGNTAAGGTDFLKNALYPLHAASGNFEFLGGCGACGVLHYNGLARGYTITDVTDAIDSLGERDWPPKRAHLDLCCSEFSYFQSLDKGYGIDCSQGGEFTGVWTRVSCETMGHPNWNNDGAVVRIMKWNRYAGALYVARLPGVGW</sequence>
<protein>
    <recommendedName>
        <fullName evidence="3">endo-1,4-beta-xylanase</fullName>
        <ecNumber evidence="3">3.2.1.8</ecNumber>
    </recommendedName>
</protein>
<dbReference type="EC" id="3.2.1.8" evidence="3"/>
<organism evidence="13 14">
    <name type="scientific">Klebsormidium nitens</name>
    <name type="common">Green alga</name>
    <name type="synonym">Ulothrix nitens</name>
    <dbReference type="NCBI Taxonomy" id="105231"/>
    <lineage>
        <taxon>Eukaryota</taxon>
        <taxon>Viridiplantae</taxon>
        <taxon>Streptophyta</taxon>
        <taxon>Klebsormidiophyceae</taxon>
        <taxon>Klebsormidiales</taxon>
        <taxon>Klebsormidiaceae</taxon>
        <taxon>Klebsormidium</taxon>
    </lineage>
</organism>
<keyword evidence="7" id="KW-0119">Carbohydrate metabolism</keyword>
<dbReference type="GO" id="GO:0031176">
    <property type="term" value="F:endo-1,4-beta-xylanase activity"/>
    <property type="evidence" value="ECO:0000318"/>
    <property type="project" value="GO_Central"/>
</dbReference>
<dbReference type="Gene3D" id="2.60.120.260">
    <property type="entry name" value="Galactose-binding domain-like"/>
    <property type="match status" value="1"/>
</dbReference>
<dbReference type="InterPro" id="IPR044846">
    <property type="entry name" value="GH10"/>
</dbReference>
<keyword evidence="4" id="KW-0858">Xylan degradation</keyword>
<name>A0A1Y1IHV2_KLENI</name>
<dbReference type="SUPFAM" id="SSF51445">
    <property type="entry name" value="(Trans)glycosidases"/>
    <property type="match status" value="1"/>
</dbReference>
<dbReference type="InterPro" id="IPR031158">
    <property type="entry name" value="GH10_AS"/>
</dbReference>
<evidence type="ECO:0000313" key="13">
    <source>
        <dbReference type="EMBL" id="GAQ90384.1"/>
    </source>
</evidence>
<proteinExistence type="inferred from homology"/>
<dbReference type="EMBL" id="DF237583">
    <property type="protein sequence ID" value="GAQ90384.1"/>
    <property type="molecule type" value="Genomic_DNA"/>
</dbReference>
<evidence type="ECO:0000256" key="1">
    <source>
        <dbReference type="ARBA" id="ARBA00000681"/>
    </source>
</evidence>
<dbReference type="PRINTS" id="PR00134">
    <property type="entry name" value="GLHYDRLASE10"/>
</dbReference>
<evidence type="ECO:0000256" key="6">
    <source>
        <dbReference type="ARBA" id="ARBA00022801"/>
    </source>
</evidence>
<keyword evidence="5 11" id="KW-0732">Signal</keyword>
<evidence type="ECO:0000256" key="2">
    <source>
        <dbReference type="ARBA" id="ARBA00007495"/>
    </source>
</evidence>
<reference evidence="13 14" key="1">
    <citation type="journal article" date="2014" name="Nat. Commun.">
        <title>Klebsormidium flaccidum genome reveals primary factors for plant terrestrial adaptation.</title>
        <authorList>
            <person name="Hori K."/>
            <person name="Maruyama F."/>
            <person name="Fujisawa T."/>
            <person name="Togashi T."/>
            <person name="Yamamoto N."/>
            <person name="Seo M."/>
            <person name="Sato S."/>
            <person name="Yamada T."/>
            <person name="Mori H."/>
            <person name="Tajima N."/>
            <person name="Moriyama T."/>
            <person name="Ikeuchi M."/>
            <person name="Watanabe M."/>
            <person name="Wada H."/>
            <person name="Kobayashi K."/>
            <person name="Saito M."/>
            <person name="Masuda T."/>
            <person name="Sasaki-Sekimoto Y."/>
            <person name="Mashiguchi K."/>
            <person name="Awai K."/>
            <person name="Shimojima M."/>
            <person name="Masuda S."/>
            <person name="Iwai M."/>
            <person name="Nobusawa T."/>
            <person name="Narise T."/>
            <person name="Kondo S."/>
            <person name="Saito H."/>
            <person name="Sato R."/>
            <person name="Murakawa M."/>
            <person name="Ihara Y."/>
            <person name="Oshima-Yamada Y."/>
            <person name="Ohtaka K."/>
            <person name="Satoh M."/>
            <person name="Sonobe K."/>
            <person name="Ishii M."/>
            <person name="Ohtani R."/>
            <person name="Kanamori-Sato M."/>
            <person name="Honoki R."/>
            <person name="Miyazaki D."/>
            <person name="Mochizuki H."/>
            <person name="Umetsu J."/>
            <person name="Higashi K."/>
            <person name="Shibata D."/>
            <person name="Kamiya Y."/>
            <person name="Sato N."/>
            <person name="Nakamura Y."/>
            <person name="Tabata S."/>
            <person name="Ida S."/>
            <person name="Kurokawa K."/>
            <person name="Ohta H."/>
        </authorList>
    </citation>
    <scope>NUCLEOTIDE SEQUENCE [LARGE SCALE GENOMIC DNA]</scope>
    <source>
        <strain evidence="13 14">NIES-2285</strain>
    </source>
</reference>
<evidence type="ECO:0000313" key="14">
    <source>
        <dbReference type="Proteomes" id="UP000054558"/>
    </source>
</evidence>
<dbReference type="PANTHER" id="PTHR31490">
    <property type="entry name" value="GLYCOSYL HYDROLASE"/>
    <property type="match status" value="1"/>
</dbReference>
<comment type="similarity">
    <text evidence="2">Belongs to the glycosyl hydrolase 10 (cellulase F) family.</text>
</comment>
<dbReference type="OMA" id="MFIYNMI"/>
<dbReference type="PROSITE" id="PS00591">
    <property type="entry name" value="GH10_1"/>
    <property type="match status" value="1"/>
</dbReference>
<accession>A0A1Y1IHV2</accession>
<evidence type="ECO:0000256" key="8">
    <source>
        <dbReference type="ARBA" id="ARBA00023295"/>
    </source>
</evidence>
<evidence type="ECO:0000256" key="10">
    <source>
        <dbReference type="PROSITE-ProRule" id="PRU10061"/>
    </source>
</evidence>
<feature type="domain" description="GH10" evidence="12">
    <location>
        <begin position="160"/>
        <end position="474"/>
    </location>
</feature>
<keyword evidence="6 13" id="KW-0378">Hydrolase</keyword>
<dbReference type="Gene3D" id="3.20.20.80">
    <property type="entry name" value="Glycosidases"/>
    <property type="match status" value="1"/>
</dbReference>
<evidence type="ECO:0000256" key="5">
    <source>
        <dbReference type="ARBA" id="ARBA00022729"/>
    </source>
</evidence>
<gene>
    <name evidence="13" type="ORF">KFL_006340040</name>
</gene>
<feature type="signal peptide" evidence="11">
    <location>
        <begin position="1"/>
        <end position="20"/>
    </location>
</feature>
<dbReference type="PROSITE" id="PS51760">
    <property type="entry name" value="GH10_2"/>
    <property type="match status" value="1"/>
</dbReference>
<dbReference type="SUPFAM" id="SSF49785">
    <property type="entry name" value="Galactose-binding domain-like"/>
    <property type="match status" value="1"/>
</dbReference>
<dbReference type="InterPro" id="IPR008979">
    <property type="entry name" value="Galactose-bd-like_sf"/>
</dbReference>
<evidence type="ECO:0000256" key="3">
    <source>
        <dbReference type="ARBA" id="ARBA00012590"/>
    </source>
</evidence>
<evidence type="ECO:0000256" key="4">
    <source>
        <dbReference type="ARBA" id="ARBA00022651"/>
    </source>
</evidence>
<comment type="catalytic activity">
    <reaction evidence="1">
        <text>Endohydrolysis of (1-&gt;4)-beta-D-xylosidic linkages in xylans.</text>
        <dbReference type="EC" id="3.2.1.8"/>
    </reaction>
</comment>
<evidence type="ECO:0000256" key="9">
    <source>
        <dbReference type="ARBA" id="ARBA00023326"/>
    </source>
</evidence>
<feature type="chain" id="PRO_5013095807" description="endo-1,4-beta-xylanase" evidence="11">
    <location>
        <begin position="21"/>
        <end position="669"/>
    </location>
</feature>
<dbReference type="STRING" id="105231.A0A1Y1IHV2"/>
<dbReference type="SMART" id="SM00633">
    <property type="entry name" value="Glyco_10"/>
    <property type="match status" value="1"/>
</dbReference>
<dbReference type="OrthoDB" id="5823761at2759"/>
<evidence type="ECO:0000256" key="11">
    <source>
        <dbReference type="SAM" id="SignalP"/>
    </source>
</evidence>
<evidence type="ECO:0000256" key="7">
    <source>
        <dbReference type="ARBA" id="ARBA00023277"/>
    </source>
</evidence>
<dbReference type="Pfam" id="PF00331">
    <property type="entry name" value="Glyco_hydro_10"/>
    <property type="match status" value="1"/>
</dbReference>
<dbReference type="AlphaFoldDB" id="A0A1Y1IHV2"/>
<keyword evidence="8" id="KW-0326">Glycosidase</keyword>
<evidence type="ECO:0000259" key="12">
    <source>
        <dbReference type="PROSITE" id="PS51760"/>
    </source>
</evidence>
<feature type="active site" description="Nucleophile" evidence="10">
    <location>
        <position position="394"/>
    </location>
</feature>
<dbReference type="InterPro" id="IPR001000">
    <property type="entry name" value="GH10_dom"/>
</dbReference>
<keyword evidence="9" id="KW-0624">Polysaccharide degradation</keyword>
<dbReference type="Proteomes" id="UP000054558">
    <property type="component" value="Unassembled WGS sequence"/>
</dbReference>
<keyword evidence="14" id="KW-1185">Reference proteome</keyword>
<dbReference type="InterPro" id="IPR017853">
    <property type="entry name" value="GH"/>
</dbReference>
<dbReference type="PANTHER" id="PTHR31490:SF88">
    <property type="entry name" value="BETA-XYLANASE"/>
    <property type="match status" value="1"/>
</dbReference>
<dbReference type="GO" id="GO:0045493">
    <property type="term" value="P:xylan catabolic process"/>
    <property type="evidence" value="ECO:0000318"/>
    <property type="project" value="GO_Central"/>
</dbReference>